<comment type="caution">
    <text evidence="1">The sequence shown here is derived from an EMBL/GenBank/DDBJ whole genome shotgun (WGS) entry which is preliminary data.</text>
</comment>
<evidence type="ECO:0000313" key="1">
    <source>
        <dbReference type="EMBL" id="KAF7814416.1"/>
    </source>
</evidence>
<dbReference type="Proteomes" id="UP000634136">
    <property type="component" value="Unassembled WGS sequence"/>
</dbReference>
<protein>
    <submittedName>
        <fullName evidence="1">Putative Heat stress transcription factor B-4b</fullName>
    </submittedName>
</protein>
<proteinExistence type="predicted"/>
<dbReference type="PANTHER" id="PTHR37611:SF2">
    <property type="entry name" value="VIRUS-SPECIFIC-SIGNALING-PATHWAY REGULATED PROTEIN-RELATED"/>
    <property type="match status" value="1"/>
</dbReference>
<reference evidence="1" key="1">
    <citation type="submission" date="2020-09" db="EMBL/GenBank/DDBJ databases">
        <title>Genome-Enabled Discovery of Anthraquinone Biosynthesis in Senna tora.</title>
        <authorList>
            <person name="Kang S.-H."/>
            <person name="Pandey R.P."/>
            <person name="Lee C.-M."/>
            <person name="Sim J.-S."/>
            <person name="Jeong J.-T."/>
            <person name="Choi B.-S."/>
            <person name="Jung M."/>
            <person name="Ginzburg D."/>
            <person name="Zhao K."/>
            <person name="Won S.Y."/>
            <person name="Oh T.-J."/>
            <person name="Yu Y."/>
            <person name="Kim N.-H."/>
            <person name="Lee O.R."/>
            <person name="Lee T.-H."/>
            <person name="Bashyal P."/>
            <person name="Kim T.-S."/>
            <person name="Lee W.-H."/>
            <person name="Kawkins C."/>
            <person name="Kim C.-K."/>
            <person name="Kim J.S."/>
            <person name="Ahn B.O."/>
            <person name="Rhee S.Y."/>
            <person name="Sohng J.K."/>
        </authorList>
    </citation>
    <scope>NUCLEOTIDE SEQUENCE</scope>
    <source>
        <tissue evidence="1">Leaf</tissue>
    </source>
</reference>
<sequence>MEFLDIDDALVMSPMEESPCDQERYEDNVNKQCRSKDVTRMWDMGQMDGQDYWNPCDFEMGWAEMDVMPSSPSDHGCWCINPYEDEMEGITEIFDVSSNLNNHQFWQESYNSVICD</sequence>
<name>A0A834WCT5_9FABA</name>
<evidence type="ECO:0000313" key="2">
    <source>
        <dbReference type="Proteomes" id="UP000634136"/>
    </source>
</evidence>
<keyword evidence="2" id="KW-1185">Reference proteome</keyword>
<organism evidence="1 2">
    <name type="scientific">Senna tora</name>
    <dbReference type="NCBI Taxonomy" id="362788"/>
    <lineage>
        <taxon>Eukaryota</taxon>
        <taxon>Viridiplantae</taxon>
        <taxon>Streptophyta</taxon>
        <taxon>Embryophyta</taxon>
        <taxon>Tracheophyta</taxon>
        <taxon>Spermatophyta</taxon>
        <taxon>Magnoliopsida</taxon>
        <taxon>eudicotyledons</taxon>
        <taxon>Gunneridae</taxon>
        <taxon>Pentapetalae</taxon>
        <taxon>rosids</taxon>
        <taxon>fabids</taxon>
        <taxon>Fabales</taxon>
        <taxon>Fabaceae</taxon>
        <taxon>Caesalpinioideae</taxon>
        <taxon>Cassia clade</taxon>
        <taxon>Senna</taxon>
    </lineage>
</organism>
<dbReference type="EMBL" id="JAAIUW010000009">
    <property type="protein sequence ID" value="KAF7814416.1"/>
    <property type="molecule type" value="Genomic_DNA"/>
</dbReference>
<accession>A0A834WCT5</accession>
<dbReference type="OrthoDB" id="691231at2759"/>
<dbReference type="PANTHER" id="PTHR37611">
    <property type="entry name" value="VIRUS-SPECIFIC-SIGNALING-PATHWAY REGULATED PROTEIN-RELATED"/>
    <property type="match status" value="1"/>
</dbReference>
<gene>
    <name evidence="1" type="ORF">G2W53_028385</name>
</gene>
<dbReference type="AlphaFoldDB" id="A0A834WCT5"/>